<keyword evidence="3" id="KW-1133">Transmembrane helix</keyword>
<dbReference type="Proteomes" id="UP000789831">
    <property type="component" value="Unassembled WGS sequence"/>
</dbReference>
<evidence type="ECO:0000256" key="3">
    <source>
        <dbReference type="SAM" id="Phobius"/>
    </source>
</evidence>
<dbReference type="OrthoDB" id="2409526at2759"/>
<feature type="signal peptide" evidence="4">
    <location>
        <begin position="1"/>
        <end position="26"/>
    </location>
</feature>
<dbReference type="AlphaFoldDB" id="A0A9N9G310"/>
<keyword evidence="7" id="KW-1185">Reference proteome</keyword>
<dbReference type="InterPro" id="IPR056737">
    <property type="entry name" value="Beta-prop_ATRN-MKLN-like"/>
</dbReference>
<sequence>MERKINFAFFFTFTFFFFAFLTLTSSQSPGPCYSHCLATYKNTLYLFGGTTTTTTNDFFFSASLPFENISTISWRKETVINATNLNDAACVVEPTLGLLLVIGGGKPTNANNTNTENPGLQVYNFNKNTWNDPRYLQNIPSEFSYHLSSSYLYRPRAALIAPNTVLFWAGTFNNVQNSSTAIYQIDLHNTIWNWTSISHDTKMRSTNGAGIAISKGNAFIFGGINQVVKENWPPTNYTYIYSPNHGLLTPPYQFPLSISDGVVGILNSKLKVLVMNNGEELANQRMIMVPIDLETMKIGEYRYVSNQPYMRDRAAAVQFPGSDTILIYGGFPAWPNTQPLGSMLAYNMTTDSWTNKVNIVTKIPIDQYTIPNVNGHNLDPLINNGNDSPAYGYSNTTNATQSENNRSSPLSSGALIGIVSALIAVTVTIVGVWQINRMKKQNAIHLETTIASLYPQGSSSLASRKIIDNQVRKPPKDHQVQIKIVHADRVDNEIVELSTLNEGVYVHV</sequence>
<accession>A0A9N9G310</accession>
<feature type="chain" id="PRO_5040173671" evidence="4">
    <location>
        <begin position="27"/>
        <end position="508"/>
    </location>
</feature>
<dbReference type="GO" id="GO:0005794">
    <property type="term" value="C:Golgi apparatus"/>
    <property type="evidence" value="ECO:0007669"/>
    <property type="project" value="TreeGrafter"/>
</dbReference>
<dbReference type="EMBL" id="CAJVPL010001572">
    <property type="protein sequence ID" value="CAG8578060.1"/>
    <property type="molecule type" value="Genomic_DNA"/>
</dbReference>
<dbReference type="SUPFAM" id="SSF117281">
    <property type="entry name" value="Kelch motif"/>
    <property type="match status" value="1"/>
</dbReference>
<dbReference type="InterPro" id="IPR015915">
    <property type="entry name" value="Kelch-typ_b-propeller"/>
</dbReference>
<keyword evidence="3" id="KW-0812">Transmembrane</keyword>
<protein>
    <submittedName>
        <fullName evidence="6">7489_t:CDS:1</fullName>
    </submittedName>
</protein>
<evidence type="ECO:0000256" key="1">
    <source>
        <dbReference type="ARBA" id="ARBA00022441"/>
    </source>
</evidence>
<reference evidence="6" key="1">
    <citation type="submission" date="2021-06" db="EMBL/GenBank/DDBJ databases">
        <authorList>
            <person name="Kallberg Y."/>
            <person name="Tangrot J."/>
            <person name="Rosling A."/>
        </authorList>
    </citation>
    <scope>NUCLEOTIDE SEQUENCE</scope>
    <source>
        <strain evidence="6">MT106</strain>
    </source>
</reference>
<evidence type="ECO:0000313" key="6">
    <source>
        <dbReference type="EMBL" id="CAG8578060.1"/>
    </source>
</evidence>
<feature type="transmembrane region" description="Helical" evidence="3">
    <location>
        <begin position="410"/>
        <end position="433"/>
    </location>
</feature>
<dbReference type="Gene3D" id="2.120.10.80">
    <property type="entry name" value="Kelch-type beta propeller"/>
    <property type="match status" value="2"/>
</dbReference>
<keyword evidence="1" id="KW-0880">Kelch repeat</keyword>
<keyword evidence="2" id="KW-0677">Repeat</keyword>
<feature type="domain" description="Attractin/MKLN-like beta-propeller" evidence="5">
    <location>
        <begin position="22"/>
        <end position="226"/>
    </location>
</feature>
<name>A0A9N9G310_9GLOM</name>
<evidence type="ECO:0000256" key="4">
    <source>
        <dbReference type="SAM" id="SignalP"/>
    </source>
</evidence>
<comment type="caution">
    <text evidence="6">The sequence shown here is derived from an EMBL/GenBank/DDBJ whole genome shotgun (WGS) entry which is preliminary data.</text>
</comment>
<dbReference type="Pfam" id="PF24981">
    <property type="entry name" value="Beta-prop_ATRN-LZTR1"/>
    <property type="match status" value="1"/>
</dbReference>
<dbReference type="PANTHER" id="PTHR46376">
    <property type="entry name" value="LEUCINE-ZIPPER-LIKE TRANSCRIPTIONAL REGULATOR 1"/>
    <property type="match status" value="1"/>
</dbReference>
<dbReference type="InterPro" id="IPR051568">
    <property type="entry name" value="LZTR1/Attractin"/>
</dbReference>
<evidence type="ECO:0000313" key="7">
    <source>
        <dbReference type="Proteomes" id="UP000789831"/>
    </source>
</evidence>
<organism evidence="6 7">
    <name type="scientific">Ambispora gerdemannii</name>
    <dbReference type="NCBI Taxonomy" id="144530"/>
    <lineage>
        <taxon>Eukaryota</taxon>
        <taxon>Fungi</taxon>
        <taxon>Fungi incertae sedis</taxon>
        <taxon>Mucoromycota</taxon>
        <taxon>Glomeromycotina</taxon>
        <taxon>Glomeromycetes</taxon>
        <taxon>Archaeosporales</taxon>
        <taxon>Ambisporaceae</taxon>
        <taxon>Ambispora</taxon>
    </lineage>
</organism>
<dbReference type="PANTHER" id="PTHR46376:SF1">
    <property type="entry name" value="LEUCINE-ZIPPER-LIKE TRANSCRIPTIONAL REGULATOR 1"/>
    <property type="match status" value="1"/>
</dbReference>
<proteinExistence type="predicted"/>
<keyword evidence="4" id="KW-0732">Signal</keyword>
<evidence type="ECO:0000256" key="2">
    <source>
        <dbReference type="ARBA" id="ARBA00022737"/>
    </source>
</evidence>
<keyword evidence="3" id="KW-0472">Membrane</keyword>
<gene>
    <name evidence="6" type="ORF">AGERDE_LOCUS7980</name>
</gene>
<evidence type="ECO:0000259" key="5">
    <source>
        <dbReference type="Pfam" id="PF24981"/>
    </source>
</evidence>